<accession>A0ACD5YBU9</accession>
<organism evidence="1 2">
    <name type="scientific">Avena sativa</name>
    <name type="common">Oat</name>
    <dbReference type="NCBI Taxonomy" id="4498"/>
    <lineage>
        <taxon>Eukaryota</taxon>
        <taxon>Viridiplantae</taxon>
        <taxon>Streptophyta</taxon>
        <taxon>Embryophyta</taxon>
        <taxon>Tracheophyta</taxon>
        <taxon>Spermatophyta</taxon>
        <taxon>Magnoliopsida</taxon>
        <taxon>Liliopsida</taxon>
        <taxon>Poales</taxon>
        <taxon>Poaceae</taxon>
        <taxon>BOP clade</taxon>
        <taxon>Pooideae</taxon>
        <taxon>Poodae</taxon>
        <taxon>Poeae</taxon>
        <taxon>Poeae Chloroplast Group 1 (Aveneae type)</taxon>
        <taxon>Aveninae</taxon>
        <taxon>Avena</taxon>
    </lineage>
</organism>
<proteinExistence type="predicted"/>
<reference evidence="1" key="1">
    <citation type="submission" date="2021-05" db="EMBL/GenBank/DDBJ databases">
        <authorList>
            <person name="Scholz U."/>
            <person name="Mascher M."/>
            <person name="Fiebig A."/>
        </authorList>
    </citation>
    <scope>NUCLEOTIDE SEQUENCE [LARGE SCALE GENOMIC DNA]</scope>
</reference>
<sequence>MARVHSASPLLCSSSPAAAVCTSEKSKVFTLWLKSLVLNGRGCTVYDSDGLIVYRVDNYDSRCRDNVCLMDLRGNIVVNILKKKLAFGKWEGYRWSGRKQDQRAWFKVARPCSGIFQRSRRPSSSPCEFESDAGRAMRYRIDDDGGCRAGKRACCRIVDAGTGHVVAEVKRKVTAGGVALGEDVLALVVEPDVDHSLIMGLVLVYGLMNHTIWHSDLRVILMLRMVLHIVQS</sequence>
<evidence type="ECO:0000313" key="2">
    <source>
        <dbReference type="Proteomes" id="UP001732700"/>
    </source>
</evidence>
<dbReference type="EnsemblPlants" id="AVESA.00010b.r2.5DG0946000.1">
    <property type="protein sequence ID" value="AVESA.00010b.r2.5DG0946000.1.CDS"/>
    <property type="gene ID" value="AVESA.00010b.r2.5DG0946000"/>
</dbReference>
<reference evidence="1" key="2">
    <citation type="submission" date="2025-09" db="UniProtKB">
        <authorList>
            <consortium name="EnsemblPlants"/>
        </authorList>
    </citation>
    <scope>IDENTIFICATION</scope>
</reference>
<evidence type="ECO:0000313" key="1">
    <source>
        <dbReference type="EnsemblPlants" id="AVESA.00010b.r2.5DG0946000.1.CDS"/>
    </source>
</evidence>
<protein>
    <submittedName>
        <fullName evidence="1">Uncharacterized protein</fullName>
    </submittedName>
</protein>
<dbReference type="Proteomes" id="UP001732700">
    <property type="component" value="Chromosome 5D"/>
</dbReference>
<keyword evidence="2" id="KW-1185">Reference proteome</keyword>
<name>A0ACD5YBU9_AVESA</name>